<gene>
    <name evidence="8" type="ORF">BDDG_08173</name>
</gene>
<keyword evidence="6" id="KW-0539">Nucleus</keyword>
<dbReference type="OrthoDB" id="5957327at2759"/>
<dbReference type="PANTHER" id="PTHR46239">
    <property type="entry name" value="DNA REPAIR PROTEIN RAD51 HOMOLOG 3 RAD51C"/>
    <property type="match status" value="1"/>
</dbReference>
<proteinExistence type="predicted"/>
<feature type="region of interest" description="Disordered" evidence="7">
    <location>
        <begin position="1"/>
        <end position="40"/>
    </location>
</feature>
<feature type="compositionally biased region" description="Basic and acidic residues" evidence="7">
    <location>
        <begin position="494"/>
        <end position="507"/>
    </location>
</feature>
<organism evidence="8">
    <name type="scientific">Ajellomyces dermatitidis (strain ATCC 18188 / CBS 674.68)</name>
    <name type="common">Blastomyces dermatitidis</name>
    <dbReference type="NCBI Taxonomy" id="653446"/>
    <lineage>
        <taxon>Eukaryota</taxon>
        <taxon>Fungi</taxon>
        <taxon>Dikarya</taxon>
        <taxon>Ascomycota</taxon>
        <taxon>Pezizomycotina</taxon>
        <taxon>Eurotiomycetes</taxon>
        <taxon>Eurotiomycetidae</taxon>
        <taxon>Onygenales</taxon>
        <taxon>Ajellomycetaceae</taxon>
        <taxon>Blastomyces</taxon>
    </lineage>
</organism>
<sequence length="537" mass="59077">MATQEEDIAKFSSPDEARQKKRPKGSFHAFGRVKLPPLSTWEGDGAVSTGLPRLDAALALPSGLRPSPLGPGRNSQRYNGHQDVPAKGIKRGEVTEVTGPRGVGKTSLAGAESYLDRLVSLPGSRAPRLIISGNPELTVTLLPTNYNFTWIYYLTLVDTAGPMNPTRLKDICQRVRVSGLSDNSSDAASNGGRSDEILNELIYFHPPTLAHLLALISHPPKGFPPQETGLIVIDSISSLFTSEYRTKLPPRNSNPKHRTTAESKDERTRWKIIGNLVMDLKKLAARLNCVVIVINEMASRFRGTQPPVLHEALSGITWDSGVTTRIKLCWHWLPPSLRSRVRMKRVRFAEVAKVEKVGLMHGRSLRIVPFVIKKTGLHEFGPRPGGTPLSIFTRISKRPHVVHVRSKRKLDLVIDGSPDTSRKHRMEPATTTPGFKLQNSELDEGTGGTTPSDASLALSIKEEDEQDQGYEYEWLDEEGIEFVDETVDGEEPGSDDHAGSGDGKGDDSPCLSHNMGEDIDDDTVLLLQNISSEDEFD</sequence>
<dbReference type="Gene3D" id="3.40.50.300">
    <property type="entry name" value="P-loop containing nucleotide triphosphate hydrolases"/>
    <property type="match status" value="1"/>
</dbReference>
<keyword evidence="5" id="KW-0234">DNA repair</keyword>
<feature type="compositionally biased region" description="Polar residues" evidence="7">
    <location>
        <begin position="429"/>
        <end position="440"/>
    </location>
</feature>
<dbReference type="GO" id="GO:0033063">
    <property type="term" value="C:Rad51B-Rad51C-Rad51D-XRCC2 complex"/>
    <property type="evidence" value="ECO:0007669"/>
    <property type="project" value="TreeGrafter"/>
</dbReference>
<accession>F2TPR5</accession>
<dbReference type="GO" id="GO:0033065">
    <property type="term" value="C:Rad51C-XRCC3 complex"/>
    <property type="evidence" value="ECO:0007669"/>
    <property type="project" value="TreeGrafter"/>
</dbReference>
<evidence type="ECO:0000256" key="1">
    <source>
        <dbReference type="ARBA" id="ARBA00004123"/>
    </source>
</evidence>
<dbReference type="PANTHER" id="PTHR46239:SF1">
    <property type="entry name" value="DNA REPAIR PROTEIN RAD51 HOMOLOG 3"/>
    <property type="match status" value="1"/>
</dbReference>
<feature type="compositionally biased region" description="Low complexity" evidence="7">
    <location>
        <begin position="62"/>
        <end position="73"/>
    </location>
</feature>
<dbReference type="HOGENOM" id="CLU_041555_0_0_1"/>
<name>F2TPR5_AJEDA</name>
<dbReference type="GO" id="GO:0007131">
    <property type="term" value="P:reciprocal meiotic recombination"/>
    <property type="evidence" value="ECO:0007669"/>
    <property type="project" value="TreeGrafter"/>
</dbReference>
<dbReference type="GO" id="GO:0005524">
    <property type="term" value="F:ATP binding"/>
    <property type="evidence" value="ECO:0007669"/>
    <property type="project" value="UniProtKB-KW"/>
</dbReference>
<feature type="region of interest" description="Disordered" evidence="7">
    <location>
        <begin position="482"/>
        <end position="523"/>
    </location>
</feature>
<dbReference type="GO" id="GO:0000707">
    <property type="term" value="P:meiotic DNA recombinase assembly"/>
    <property type="evidence" value="ECO:0007669"/>
    <property type="project" value="TreeGrafter"/>
</dbReference>
<keyword evidence="2" id="KW-0547">Nucleotide-binding</keyword>
<feature type="region of interest" description="Disordered" evidence="7">
    <location>
        <begin position="414"/>
        <end position="454"/>
    </location>
</feature>
<evidence type="ECO:0000256" key="4">
    <source>
        <dbReference type="ARBA" id="ARBA00022840"/>
    </source>
</evidence>
<dbReference type="GO" id="GO:0005657">
    <property type="term" value="C:replication fork"/>
    <property type="evidence" value="ECO:0007669"/>
    <property type="project" value="TreeGrafter"/>
</dbReference>
<dbReference type="GO" id="GO:0008821">
    <property type="term" value="F:crossover junction DNA endonuclease activity"/>
    <property type="evidence" value="ECO:0007669"/>
    <property type="project" value="TreeGrafter"/>
</dbReference>
<dbReference type="SUPFAM" id="SSF52540">
    <property type="entry name" value="P-loop containing nucleoside triphosphate hydrolases"/>
    <property type="match status" value="1"/>
</dbReference>
<evidence type="ECO:0000256" key="2">
    <source>
        <dbReference type="ARBA" id="ARBA00022741"/>
    </source>
</evidence>
<comment type="subcellular location">
    <subcellularLocation>
        <location evidence="1">Nucleus</location>
    </subcellularLocation>
</comment>
<feature type="compositionally biased region" description="Basic and acidic residues" evidence="7">
    <location>
        <begin position="7"/>
        <end position="18"/>
    </location>
</feature>
<evidence type="ECO:0000256" key="5">
    <source>
        <dbReference type="ARBA" id="ARBA00023204"/>
    </source>
</evidence>
<keyword evidence="4" id="KW-0067">ATP-binding</keyword>
<dbReference type="InterPro" id="IPR052093">
    <property type="entry name" value="HR_Repair_Mediator"/>
</dbReference>
<evidence type="ECO:0000313" key="8">
    <source>
        <dbReference type="EMBL" id="EGE85228.2"/>
    </source>
</evidence>
<dbReference type="AlphaFoldDB" id="F2TPR5"/>
<dbReference type="EMBL" id="GG749486">
    <property type="protein sequence ID" value="EGE85228.2"/>
    <property type="molecule type" value="Genomic_DNA"/>
</dbReference>
<feature type="compositionally biased region" description="Acidic residues" evidence="7">
    <location>
        <begin position="482"/>
        <end position="493"/>
    </location>
</feature>
<feature type="region of interest" description="Disordered" evidence="7">
    <location>
        <begin position="62"/>
        <end position="84"/>
    </location>
</feature>
<reference evidence="8" key="1">
    <citation type="submission" date="2010-03" db="EMBL/GenBank/DDBJ databases">
        <title>Annotation of Blastomyces dermatitidis strain ATCC 18188.</title>
        <authorList>
            <consortium name="The Broad Institute Genome Sequencing Platform"/>
            <consortium name="Broad Institute Genome Sequencing Center for Infectious Disease."/>
            <person name="Cuomo C."/>
            <person name="Klein B."/>
            <person name="Sullivan T."/>
            <person name="Heitman J."/>
            <person name="Young S."/>
            <person name="Zeng Q."/>
            <person name="Gargeya S."/>
            <person name="Alvarado L."/>
            <person name="Berlin A.M."/>
            <person name="Chapman S.B."/>
            <person name="Chen Z."/>
            <person name="Freedman E."/>
            <person name="Gellesch M."/>
            <person name="Goldberg J."/>
            <person name="Griggs A."/>
            <person name="Gujja S."/>
            <person name="Heilman E."/>
            <person name="Heiman D."/>
            <person name="Howarth C."/>
            <person name="Mehta T."/>
            <person name="Neiman D."/>
            <person name="Pearson M."/>
            <person name="Roberts A."/>
            <person name="Saif S."/>
            <person name="Shea T."/>
            <person name="Shenoy N."/>
            <person name="Sisk P."/>
            <person name="Stolte C."/>
            <person name="Sykes S."/>
            <person name="White J."/>
            <person name="Yandava C."/>
            <person name="Haas B."/>
            <person name="Nusbaum C."/>
            <person name="Birren B."/>
        </authorList>
    </citation>
    <scope>NUCLEOTIDE SEQUENCE [LARGE SCALE GENOMIC DNA]</scope>
    <source>
        <strain evidence="8">ATCC 18188</strain>
    </source>
</reference>
<keyword evidence="3" id="KW-0227">DNA damage</keyword>
<protein>
    <submittedName>
        <fullName evidence="8">Uncharacterized protein</fullName>
    </submittedName>
</protein>
<evidence type="ECO:0000256" key="7">
    <source>
        <dbReference type="SAM" id="MobiDB-lite"/>
    </source>
</evidence>
<dbReference type="GO" id="GO:0000400">
    <property type="term" value="F:four-way junction DNA binding"/>
    <property type="evidence" value="ECO:0007669"/>
    <property type="project" value="TreeGrafter"/>
</dbReference>
<evidence type="ECO:0000256" key="3">
    <source>
        <dbReference type="ARBA" id="ARBA00022763"/>
    </source>
</evidence>
<evidence type="ECO:0000256" key="6">
    <source>
        <dbReference type="ARBA" id="ARBA00023242"/>
    </source>
</evidence>
<dbReference type="InterPro" id="IPR027417">
    <property type="entry name" value="P-loop_NTPase"/>
</dbReference>
<dbReference type="Proteomes" id="UP000007802">
    <property type="component" value="Unassembled WGS sequence"/>
</dbReference>